<comment type="subcellular location">
    <subcellularLocation>
        <location evidence="3">Cytoplasm</location>
    </subcellularLocation>
</comment>
<comment type="caution">
    <text evidence="14">The sequence shown here is derived from an EMBL/GenBank/DDBJ whole genome shotgun (WGS) entry which is preliminary data.</text>
</comment>
<evidence type="ECO:0000256" key="10">
    <source>
        <dbReference type="ARBA" id="ARBA00023277"/>
    </source>
</evidence>
<organism evidence="14 15">
    <name type="scientific">Cypionkella aquatica</name>
    <dbReference type="NCBI Taxonomy" id="1756042"/>
    <lineage>
        <taxon>Bacteria</taxon>
        <taxon>Pseudomonadati</taxon>
        <taxon>Pseudomonadota</taxon>
        <taxon>Alphaproteobacteria</taxon>
        <taxon>Rhodobacterales</taxon>
        <taxon>Paracoccaceae</taxon>
        <taxon>Cypionkella</taxon>
    </lineage>
</organism>
<evidence type="ECO:0000256" key="7">
    <source>
        <dbReference type="ARBA" id="ARBA00022676"/>
    </source>
</evidence>
<proteinExistence type="inferred from homology"/>
<dbReference type="PROSITE" id="PS00102">
    <property type="entry name" value="PHOSPHORYLASE"/>
    <property type="match status" value="1"/>
</dbReference>
<dbReference type="PANTHER" id="PTHR11468">
    <property type="entry name" value="GLYCOGEN PHOSPHORYLASE"/>
    <property type="match status" value="1"/>
</dbReference>
<accession>A0AA37TU48</accession>
<dbReference type="CDD" id="cd04300">
    <property type="entry name" value="GT35_Glycogen_Phosphorylase"/>
    <property type="match status" value="1"/>
</dbReference>
<evidence type="ECO:0000313" key="15">
    <source>
        <dbReference type="Proteomes" id="UP001157355"/>
    </source>
</evidence>
<evidence type="ECO:0000256" key="6">
    <source>
        <dbReference type="ARBA" id="ARBA00022533"/>
    </source>
</evidence>
<keyword evidence="9 12" id="KW-0663">Pyridoxal phosphate</keyword>
<dbReference type="NCBIfam" id="TIGR02093">
    <property type="entry name" value="P_ylase"/>
    <property type="match status" value="1"/>
</dbReference>
<reference evidence="14 15" key="1">
    <citation type="journal article" date="2014" name="Int. J. Syst. Evol. Microbiol.">
        <title>Complete genome sequence of Corynebacterium casei LMG S-19264T (=DSM 44701T), isolated from a smear-ripened cheese.</title>
        <authorList>
            <consortium name="US DOE Joint Genome Institute (JGI-PGF)"/>
            <person name="Walter F."/>
            <person name="Albersmeier A."/>
            <person name="Kalinowski J."/>
            <person name="Ruckert C."/>
        </authorList>
    </citation>
    <scope>NUCLEOTIDE SEQUENCE [LARGE SCALE GENOMIC DNA]</scope>
    <source>
        <strain evidence="14 15">NBRC 111766</strain>
    </source>
</reference>
<keyword evidence="7 13" id="KW-0328">Glycosyltransferase</keyword>
<comment type="similarity">
    <text evidence="4 13">Belongs to the glycogen phosphorylase family.</text>
</comment>
<evidence type="ECO:0000256" key="5">
    <source>
        <dbReference type="ARBA" id="ARBA00022490"/>
    </source>
</evidence>
<dbReference type="EC" id="2.4.1.1" evidence="13"/>
<keyword evidence="6" id="KW-0021">Allosteric enzyme</keyword>
<dbReference type="Proteomes" id="UP001157355">
    <property type="component" value="Unassembled WGS sequence"/>
</dbReference>
<comment type="catalytic activity">
    <reaction evidence="1 13">
        <text>[(1-&gt;4)-alpha-D-glucosyl](n) + phosphate = [(1-&gt;4)-alpha-D-glucosyl](n-1) + alpha-D-glucose 1-phosphate</text>
        <dbReference type="Rhea" id="RHEA:41732"/>
        <dbReference type="Rhea" id="RHEA-COMP:9584"/>
        <dbReference type="Rhea" id="RHEA-COMP:9586"/>
        <dbReference type="ChEBI" id="CHEBI:15444"/>
        <dbReference type="ChEBI" id="CHEBI:43474"/>
        <dbReference type="ChEBI" id="CHEBI:58601"/>
        <dbReference type="EC" id="2.4.1.1"/>
    </reaction>
</comment>
<keyword evidence="8 13" id="KW-0808">Transferase</keyword>
<dbReference type="InterPro" id="IPR011833">
    <property type="entry name" value="Glycg_phsphrylas"/>
</dbReference>
<keyword evidence="15" id="KW-1185">Reference proteome</keyword>
<dbReference type="InterPro" id="IPR000811">
    <property type="entry name" value="Glyco_trans_35"/>
</dbReference>
<gene>
    <name evidence="14" type="primary">glgP</name>
    <name evidence="14" type="ORF">GCM10010873_25730</name>
</gene>
<dbReference type="PIRSF" id="PIRSF000460">
    <property type="entry name" value="Pprylas_GlgP"/>
    <property type="match status" value="1"/>
</dbReference>
<evidence type="ECO:0000256" key="13">
    <source>
        <dbReference type="RuleBase" id="RU000587"/>
    </source>
</evidence>
<dbReference type="Gene3D" id="3.40.50.2000">
    <property type="entry name" value="Glycogen Phosphorylase B"/>
    <property type="match status" value="2"/>
</dbReference>
<dbReference type="GO" id="GO:0030170">
    <property type="term" value="F:pyridoxal phosphate binding"/>
    <property type="evidence" value="ECO:0007669"/>
    <property type="project" value="InterPro"/>
</dbReference>
<sequence>MTETNFTPALLKSDVLRHLTFTLGKDAANASGYDWRMALSFAIRDRIMEPWFASTRRTWAEDRKRVYYLSMEFLIGRLLEDATVNLDLRDISEQVMRELGQDFHTLVEGEPDAALGNGGLGRLAACFMESMATVGCPAYGYGIRYEHGLFRQSFERGQQVEMPEDWLSQTNPWEFARPESAYVIPFKGNVEMRDGKEFWVPGETVLASAYDTPVIGWQGKWANTLRLWSAKPTKQFDLERFNRGDYAAAAEPEALARTLSRVLYPDDTTYQGKELRLKQEFFLTSAALQDILRRFKTRHSDLRSLPKHVAIQMNDTHPAIAGPELIRLLVDENGMGFDDALDTARDCLGYTNHTLLPEALERWATFTFGNTLPRHMQIVERIDSWHRRTFSPPHYIGIVKHQEVRMGELAFVMAHKVNGVSALHSDLVKKNLFPELDALHPGRIINETNGVTPRRWLKMSNRPLSGLITEAIGAGWEDQLDRLKELEPLVDDSAFRAKFDAAKRANKIALEAWIAQECGVKVSPDALFDVQVKRIHEYKRQLLNILQTVAHYQRIKANPKATWVPRVKIFGGKSAPGYAVAKEIIHLINDVAQVINADPEVGDLLKVIYPANYNVSMAERLVPAADLSEQISTAGKEASGTGNMKFMMNGAPTIGTLDGANVEILQEVGAENFFLFGLTTDEAMKRREDPDQSRKAIDASLALQNVLQAVAEGQFSPDQKDRYHGLVHRVWHHDYFLVAADFDSFDAAQDKVDTAYADRQAWIKMAALNTARSGFFSSDRTIRSYMKDVWTIPSAL</sequence>
<dbReference type="GO" id="GO:0005980">
    <property type="term" value="P:glycogen catabolic process"/>
    <property type="evidence" value="ECO:0007669"/>
    <property type="project" value="TreeGrafter"/>
</dbReference>
<dbReference type="GO" id="GO:0008184">
    <property type="term" value="F:glycogen phosphorylase activity"/>
    <property type="evidence" value="ECO:0007669"/>
    <property type="project" value="InterPro"/>
</dbReference>
<dbReference type="PANTHER" id="PTHR11468:SF3">
    <property type="entry name" value="GLYCOGEN PHOSPHORYLASE, LIVER FORM"/>
    <property type="match status" value="1"/>
</dbReference>
<comment type="cofactor">
    <cofactor evidence="2 13">
        <name>pyridoxal 5'-phosphate</name>
        <dbReference type="ChEBI" id="CHEBI:597326"/>
    </cofactor>
</comment>
<evidence type="ECO:0000313" key="14">
    <source>
        <dbReference type="EMBL" id="GLS87599.1"/>
    </source>
</evidence>
<evidence type="ECO:0000256" key="8">
    <source>
        <dbReference type="ARBA" id="ARBA00022679"/>
    </source>
</evidence>
<dbReference type="SUPFAM" id="SSF53756">
    <property type="entry name" value="UDP-Glycosyltransferase/glycogen phosphorylase"/>
    <property type="match status" value="1"/>
</dbReference>
<comment type="function">
    <text evidence="13">Allosteric enzyme that catalyzes the rate-limiting step in glycogen catabolism, the phosphorolytic cleavage of glycogen to produce glucose-1-phosphate, and plays a central role in maintaining cellular and organismal glucose homeostasis.</text>
</comment>
<evidence type="ECO:0000256" key="11">
    <source>
        <dbReference type="ARBA" id="ARBA00025174"/>
    </source>
</evidence>
<evidence type="ECO:0000256" key="1">
    <source>
        <dbReference type="ARBA" id="ARBA00001275"/>
    </source>
</evidence>
<evidence type="ECO:0000256" key="9">
    <source>
        <dbReference type="ARBA" id="ARBA00022898"/>
    </source>
</evidence>
<protein>
    <recommendedName>
        <fullName evidence="13">Alpha-1,4 glucan phosphorylase</fullName>
        <ecNumber evidence="13">2.4.1.1</ecNumber>
    </recommendedName>
</protein>
<evidence type="ECO:0000256" key="2">
    <source>
        <dbReference type="ARBA" id="ARBA00001933"/>
    </source>
</evidence>
<comment type="function">
    <text evidence="11">Phosphorylase is an important allosteric enzyme in carbohydrate metabolism. Enzymes from different sources differ in their regulatory mechanisms and in their natural substrates. However, all known phosphorylases share catalytic and structural properties.</text>
</comment>
<dbReference type="FunFam" id="3.40.50.2000:FF:000153">
    <property type="entry name" value="Alpha-1,4 glucan phosphorylase"/>
    <property type="match status" value="1"/>
</dbReference>
<feature type="modified residue" description="N6-(pyridoxal phosphate)lysine" evidence="12">
    <location>
        <position position="645"/>
    </location>
</feature>
<dbReference type="InterPro" id="IPR035090">
    <property type="entry name" value="Pyridoxal_P_attach_site"/>
</dbReference>
<dbReference type="EMBL" id="BSPP01000010">
    <property type="protein sequence ID" value="GLS87599.1"/>
    <property type="molecule type" value="Genomic_DNA"/>
</dbReference>
<evidence type="ECO:0000256" key="12">
    <source>
        <dbReference type="PIRSR" id="PIRSR000460-1"/>
    </source>
</evidence>
<keyword evidence="5" id="KW-0963">Cytoplasm</keyword>
<dbReference type="AlphaFoldDB" id="A0AA37TU48"/>
<evidence type="ECO:0000256" key="3">
    <source>
        <dbReference type="ARBA" id="ARBA00004496"/>
    </source>
</evidence>
<keyword evidence="10 13" id="KW-0119">Carbohydrate metabolism</keyword>
<dbReference type="RefSeq" id="WP_284325777.1">
    <property type="nucleotide sequence ID" value="NZ_BSPP01000010.1"/>
</dbReference>
<dbReference type="FunFam" id="3.40.50.2000:FF:000003">
    <property type="entry name" value="Alpha-1,4 glucan phosphorylase"/>
    <property type="match status" value="1"/>
</dbReference>
<evidence type="ECO:0000256" key="4">
    <source>
        <dbReference type="ARBA" id="ARBA00006047"/>
    </source>
</evidence>
<dbReference type="Pfam" id="PF00343">
    <property type="entry name" value="Phosphorylase"/>
    <property type="match status" value="1"/>
</dbReference>
<dbReference type="GO" id="GO:0005737">
    <property type="term" value="C:cytoplasm"/>
    <property type="evidence" value="ECO:0007669"/>
    <property type="project" value="UniProtKB-SubCell"/>
</dbReference>
<name>A0AA37TU48_9RHOB</name>